<keyword evidence="1" id="KW-0472">Membrane</keyword>
<keyword evidence="1" id="KW-1133">Transmembrane helix</keyword>
<name>A0A5Q0QHH6_9SPHI</name>
<evidence type="ECO:0000256" key="1">
    <source>
        <dbReference type="SAM" id="Phobius"/>
    </source>
</evidence>
<evidence type="ECO:0000313" key="2">
    <source>
        <dbReference type="EMBL" id="QGA26870.1"/>
    </source>
</evidence>
<feature type="transmembrane region" description="Helical" evidence="1">
    <location>
        <begin position="93"/>
        <end position="111"/>
    </location>
</feature>
<organism evidence="2 3">
    <name type="scientific">Sphingobacterium zhuxiongii</name>
    <dbReference type="NCBI Taxonomy" id="2662364"/>
    <lineage>
        <taxon>Bacteria</taxon>
        <taxon>Pseudomonadati</taxon>
        <taxon>Bacteroidota</taxon>
        <taxon>Sphingobacteriia</taxon>
        <taxon>Sphingobacteriales</taxon>
        <taxon>Sphingobacteriaceae</taxon>
        <taxon>Sphingobacterium</taxon>
    </lineage>
</organism>
<protein>
    <submittedName>
        <fullName evidence="2">Uncharacterized protein</fullName>
    </submittedName>
</protein>
<dbReference type="AlphaFoldDB" id="A0A5Q0QHH6"/>
<keyword evidence="3" id="KW-1185">Reference proteome</keyword>
<dbReference type="Proteomes" id="UP000326921">
    <property type="component" value="Chromosome"/>
</dbReference>
<dbReference type="EMBL" id="CP045652">
    <property type="protein sequence ID" value="QGA26870.1"/>
    <property type="molecule type" value="Genomic_DNA"/>
</dbReference>
<accession>A0A5Q0QHH6</accession>
<keyword evidence="1" id="KW-0812">Transmembrane</keyword>
<gene>
    <name evidence="2" type="ORF">GFH32_11300</name>
</gene>
<reference evidence="2 3" key="1">
    <citation type="submission" date="2019-10" db="EMBL/GenBank/DDBJ databases">
        <authorList>
            <person name="Dong K."/>
        </authorList>
    </citation>
    <scope>NUCLEOTIDE SEQUENCE [LARGE SCALE GENOMIC DNA]</scope>
    <source>
        <strain evidence="3">dk4302</strain>
    </source>
</reference>
<dbReference type="RefSeq" id="WP_153511716.1">
    <property type="nucleotide sequence ID" value="NZ_CP045652.1"/>
</dbReference>
<sequence length="227" mass="26267">MFFSIQHHEEAAFSAEQFNNPVNPGNPMVLAFMRTYTNTAFFSAGSKDTAAFYIDTLTNKRIAKKYWTNEMQAFAREKEAKVPAAAYRFKVNFFGYVMLLFFVGFFAYLTYDSFLKPVNQEAIAPRPLELPIEANDVYFGRFEQYKEGERVAIKGGFGWFKILENTNGNLKVAMSKEMKTHHQDPTTMNSTDFEEEGTEMKIDEQVSYNIRLKSNDGLMQFHFTDKK</sequence>
<dbReference type="KEGG" id="sphe:GFH32_11300"/>
<proteinExistence type="predicted"/>
<evidence type="ECO:0000313" key="3">
    <source>
        <dbReference type="Proteomes" id="UP000326921"/>
    </source>
</evidence>